<sequence length="191" mass="20136">MRRFATIHRSLFVAVLSWGLLAGCATTQGNTPSEKRQAVQSMRDNALATLYKTRADAKAKVAAGYGTAVFSTANVNLLIASFSGGYGVAKDKNGKQVYMRMAEAGVGLGAGVKDVRTIFVFHTKEAFDQFVNSGWEFGAHADAAAKAGDKGAAVGGEVTIAGITIYQITEAGLALQATVKGTKFYKDDELN</sequence>
<dbReference type="PROSITE" id="PS51257">
    <property type="entry name" value="PROKAR_LIPOPROTEIN"/>
    <property type="match status" value="1"/>
</dbReference>
<organism evidence="3 4">
    <name type="scientific">Undibacterium fentianense</name>
    <dbReference type="NCBI Taxonomy" id="2828728"/>
    <lineage>
        <taxon>Bacteria</taxon>
        <taxon>Pseudomonadati</taxon>
        <taxon>Pseudomonadota</taxon>
        <taxon>Betaproteobacteria</taxon>
        <taxon>Burkholderiales</taxon>
        <taxon>Oxalobacteraceae</taxon>
        <taxon>Undibacterium</taxon>
    </lineage>
</organism>
<feature type="chain" id="PRO_5037543499" description="Ysc84 actin-binding domain-containing protein" evidence="1">
    <location>
        <begin position="23"/>
        <end position="191"/>
    </location>
</feature>
<keyword evidence="4" id="KW-1185">Reference proteome</keyword>
<reference evidence="3" key="1">
    <citation type="submission" date="2021-04" db="EMBL/GenBank/DDBJ databases">
        <title>novel species isolated from subtropical streams in China.</title>
        <authorList>
            <person name="Lu H."/>
        </authorList>
    </citation>
    <scope>NUCLEOTIDE SEQUENCE</scope>
    <source>
        <strain evidence="3">FT137W</strain>
    </source>
</reference>
<dbReference type="RefSeq" id="WP_212675920.1">
    <property type="nucleotide sequence ID" value="NZ_JAGSPJ010000005.1"/>
</dbReference>
<evidence type="ECO:0000313" key="3">
    <source>
        <dbReference type="EMBL" id="MBR7800783.1"/>
    </source>
</evidence>
<gene>
    <name evidence="3" type="ORF">KDM90_12305</name>
</gene>
<dbReference type="EMBL" id="JAGSPJ010000005">
    <property type="protein sequence ID" value="MBR7800783.1"/>
    <property type="molecule type" value="Genomic_DNA"/>
</dbReference>
<keyword evidence="1" id="KW-0732">Signal</keyword>
<feature type="domain" description="Ysc84 actin-binding" evidence="2">
    <location>
        <begin position="103"/>
        <end position="191"/>
    </location>
</feature>
<evidence type="ECO:0000313" key="4">
    <source>
        <dbReference type="Proteomes" id="UP000678545"/>
    </source>
</evidence>
<dbReference type="AlphaFoldDB" id="A0A941E8W9"/>
<protein>
    <recommendedName>
        <fullName evidence="2">Ysc84 actin-binding domain-containing protein</fullName>
    </recommendedName>
</protein>
<feature type="signal peptide" evidence="1">
    <location>
        <begin position="1"/>
        <end position="22"/>
    </location>
</feature>
<dbReference type="Pfam" id="PF04366">
    <property type="entry name" value="Ysc84"/>
    <property type="match status" value="1"/>
</dbReference>
<evidence type="ECO:0000256" key="1">
    <source>
        <dbReference type="SAM" id="SignalP"/>
    </source>
</evidence>
<evidence type="ECO:0000259" key="2">
    <source>
        <dbReference type="Pfam" id="PF04366"/>
    </source>
</evidence>
<accession>A0A941E8W9</accession>
<proteinExistence type="predicted"/>
<comment type="caution">
    <text evidence="3">The sequence shown here is derived from an EMBL/GenBank/DDBJ whole genome shotgun (WGS) entry which is preliminary data.</text>
</comment>
<dbReference type="InterPro" id="IPR007461">
    <property type="entry name" value="Ysc84_actin-binding"/>
</dbReference>
<name>A0A941E8W9_9BURK</name>
<dbReference type="Proteomes" id="UP000678545">
    <property type="component" value="Unassembled WGS sequence"/>
</dbReference>